<dbReference type="AlphaFoldDB" id="A0A382EZU1"/>
<feature type="non-terminal residue" evidence="1">
    <location>
        <position position="43"/>
    </location>
</feature>
<organism evidence="1">
    <name type="scientific">marine metagenome</name>
    <dbReference type="NCBI Taxonomy" id="408172"/>
    <lineage>
        <taxon>unclassified sequences</taxon>
        <taxon>metagenomes</taxon>
        <taxon>ecological metagenomes</taxon>
    </lineage>
</organism>
<reference evidence="1" key="1">
    <citation type="submission" date="2018-05" db="EMBL/GenBank/DDBJ databases">
        <authorList>
            <person name="Lanie J.A."/>
            <person name="Ng W.-L."/>
            <person name="Kazmierczak K.M."/>
            <person name="Andrzejewski T.M."/>
            <person name="Davidsen T.M."/>
            <person name="Wayne K.J."/>
            <person name="Tettelin H."/>
            <person name="Glass J.I."/>
            <person name="Rusch D."/>
            <person name="Podicherti R."/>
            <person name="Tsui H.-C.T."/>
            <person name="Winkler M.E."/>
        </authorList>
    </citation>
    <scope>NUCLEOTIDE SEQUENCE</scope>
</reference>
<sequence length="43" mass="4841">MLAFWHLAVVTFEWVNPLFYPPPGKVLGALGDLWEEGVLAENI</sequence>
<accession>A0A382EZU1</accession>
<protein>
    <submittedName>
        <fullName evidence="1">Uncharacterized protein</fullName>
    </submittedName>
</protein>
<name>A0A382EZU1_9ZZZZ</name>
<proteinExistence type="predicted"/>
<gene>
    <name evidence="1" type="ORF">METZ01_LOCUS208776</name>
</gene>
<dbReference type="EMBL" id="UINC01047090">
    <property type="protein sequence ID" value="SVB55922.1"/>
    <property type="molecule type" value="Genomic_DNA"/>
</dbReference>
<evidence type="ECO:0000313" key="1">
    <source>
        <dbReference type="EMBL" id="SVB55922.1"/>
    </source>
</evidence>